<comment type="caution">
    <text evidence="2">The sequence shown here is derived from an EMBL/GenBank/DDBJ whole genome shotgun (WGS) entry which is preliminary data.</text>
</comment>
<dbReference type="Proteomes" id="UP000186922">
    <property type="component" value="Unassembled WGS sequence"/>
</dbReference>
<protein>
    <submittedName>
        <fullName evidence="2">Uncharacterized protein</fullName>
    </submittedName>
</protein>
<keyword evidence="1" id="KW-0812">Transmembrane</keyword>
<accession>A0A1D1UIX0</accession>
<name>A0A1D1UIX0_RAMVA</name>
<sequence>MFRADGLPENGSYLKRLSCEFRFLNRGNSSIKTTRVLIRTKTESNLRTRNFHCDMPIRHLKYETCADRPDRRVEGQFTVSLVHTMDDREGSKRELANSRIRLIYCSTVNLCTYCSGLDVCMWANGKCTTRIEKETGDTIAEDCPKWLSENDQPGDFQIVKIDRKDHSERPPFEVVLYTYNLKPDADVSQLAVSAGPYFCENLTKTENQTLTCSFLGIRNAGSIFITVANRTSNEAVICRSCQLFISSSEPPLFSNEEILLFVAVTVGPVALLFLLISLLHVRDKLRKEKAAKNSLGKFKYIAIEQARTSEILQTA</sequence>
<evidence type="ECO:0000256" key="1">
    <source>
        <dbReference type="SAM" id="Phobius"/>
    </source>
</evidence>
<keyword evidence="1" id="KW-0472">Membrane</keyword>
<proteinExistence type="predicted"/>
<dbReference type="EMBL" id="BDGG01000001">
    <property type="protein sequence ID" value="GAU89669.1"/>
    <property type="molecule type" value="Genomic_DNA"/>
</dbReference>
<reference evidence="2 3" key="1">
    <citation type="journal article" date="2016" name="Nat. Commun.">
        <title>Extremotolerant tardigrade genome and improved radiotolerance of human cultured cells by tardigrade-unique protein.</title>
        <authorList>
            <person name="Hashimoto T."/>
            <person name="Horikawa D.D."/>
            <person name="Saito Y."/>
            <person name="Kuwahara H."/>
            <person name="Kozuka-Hata H."/>
            <person name="Shin-I T."/>
            <person name="Minakuchi Y."/>
            <person name="Ohishi K."/>
            <person name="Motoyama A."/>
            <person name="Aizu T."/>
            <person name="Enomoto A."/>
            <person name="Kondo K."/>
            <person name="Tanaka S."/>
            <person name="Hara Y."/>
            <person name="Koshikawa S."/>
            <person name="Sagara H."/>
            <person name="Miura T."/>
            <person name="Yokobori S."/>
            <person name="Miyagawa K."/>
            <person name="Suzuki Y."/>
            <person name="Kubo T."/>
            <person name="Oyama M."/>
            <person name="Kohara Y."/>
            <person name="Fujiyama A."/>
            <person name="Arakawa K."/>
            <person name="Katayama T."/>
            <person name="Toyoda A."/>
            <person name="Kunieda T."/>
        </authorList>
    </citation>
    <scope>NUCLEOTIDE SEQUENCE [LARGE SCALE GENOMIC DNA]</scope>
    <source>
        <strain evidence="2 3">YOKOZUNA-1</strain>
    </source>
</reference>
<feature type="transmembrane region" description="Helical" evidence="1">
    <location>
        <begin position="258"/>
        <end position="279"/>
    </location>
</feature>
<evidence type="ECO:0000313" key="3">
    <source>
        <dbReference type="Proteomes" id="UP000186922"/>
    </source>
</evidence>
<keyword evidence="1" id="KW-1133">Transmembrane helix</keyword>
<dbReference type="AlphaFoldDB" id="A0A1D1UIX0"/>
<gene>
    <name evidence="2" type="primary">RvY_02194</name>
    <name evidence="2" type="synonym">RvY_02194.3</name>
    <name evidence="2" type="ORF">RvY_02194-3</name>
</gene>
<organism evidence="2 3">
    <name type="scientific">Ramazzottius varieornatus</name>
    <name type="common">Water bear</name>
    <name type="synonym">Tardigrade</name>
    <dbReference type="NCBI Taxonomy" id="947166"/>
    <lineage>
        <taxon>Eukaryota</taxon>
        <taxon>Metazoa</taxon>
        <taxon>Ecdysozoa</taxon>
        <taxon>Tardigrada</taxon>
        <taxon>Eutardigrada</taxon>
        <taxon>Parachela</taxon>
        <taxon>Hypsibioidea</taxon>
        <taxon>Ramazzottiidae</taxon>
        <taxon>Ramazzottius</taxon>
    </lineage>
</organism>
<keyword evidence="3" id="KW-1185">Reference proteome</keyword>
<evidence type="ECO:0000313" key="2">
    <source>
        <dbReference type="EMBL" id="GAU89669.1"/>
    </source>
</evidence>